<dbReference type="AlphaFoldDB" id="A0A6N3JYJ3"/>
<dbReference type="RefSeq" id="WP_114919180.1">
    <property type="nucleotide sequence ID" value="NZ_CP031263.1"/>
</dbReference>
<gene>
    <name evidence="2" type="ORF">DVH21_08070</name>
</gene>
<organism evidence="2 3">
    <name type="scientific">Micromonospora aurantiaca</name>
    <name type="common">nom. illeg.</name>
    <dbReference type="NCBI Taxonomy" id="47850"/>
    <lineage>
        <taxon>Bacteria</taxon>
        <taxon>Bacillati</taxon>
        <taxon>Actinomycetota</taxon>
        <taxon>Actinomycetes</taxon>
        <taxon>Micromonosporales</taxon>
        <taxon>Micromonosporaceae</taxon>
        <taxon>Micromonospora</taxon>
    </lineage>
</organism>
<dbReference type="Proteomes" id="UP000253958">
    <property type="component" value="Chromosome"/>
</dbReference>
<sequence>MPGFILTGAPGSGKTAILRHLEVDGHPVVEEAATDVIALHQALGRPEPWREPDFAERVLALQRRRRRRAEAHAGEIVFHDRSPVCTLALCRHLGSTPPSALLDEVERLTTERRHYERTVFFVRNQGFVEATAARRISFEESLVFERVHELTYRDAGFDLVGVPAGPLATRVAAIKQAVDRLRAARVRT</sequence>
<reference evidence="2 3" key="2">
    <citation type="submission" date="2018-08" db="EMBL/GenBank/DDBJ databases">
        <title>Streptomyces kandeliansis sp. nov., an endophytic bacterium isolated from mangrove plant.</title>
        <authorList>
            <person name="Wang R."/>
        </authorList>
    </citation>
    <scope>NUCLEOTIDE SEQUENCE [LARGE SCALE GENOMIC DNA]</scope>
    <source>
        <strain evidence="3">H14(2018)</strain>
    </source>
</reference>
<evidence type="ECO:0000313" key="2">
    <source>
        <dbReference type="EMBL" id="AXH89889.1"/>
    </source>
</evidence>
<proteinExistence type="predicted"/>
<accession>A0A6N3JYJ3</accession>
<name>A0A6N3JYJ3_9ACTN</name>
<dbReference type="SUPFAM" id="SSF52540">
    <property type="entry name" value="P-loop containing nucleoside triphosphate hydrolases"/>
    <property type="match status" value="1"/>
</dbReference>
<evidence type="ECO:0000259" key="1">
    <source>
        <dbReference type="Pfam" id="PF13521"/>
    </source>
</evidence>
<dbReference type="InterPro" id="IPR027417">
    <property type="entry name" value="P-loop_NTPase"/>
</dbReference>
<dbReference type="Pfam" id="PF13521">
    <property type="entry name" value="AAA_28"/>
    <property type="match status" value="1"/>
</dbReference>
<reference evidence="2 3" key="1">
    <citation type="submission" date="2018-07" db="EMBL/GenBank/DDBJ databases">
        <authorList>
            <person name="Ye Y."/>
        </authorList>
    </citation>
    <scope>NUCLEOTIDE SEQUENCE [LARGE SCALE GENOMIC DNA]</scope>
    <source>
        <strain evidence="3">H14(2018)</strain>
    </source>
</reference>
<evidence type="ECO:0000313" key="3">
    <source>
        <dbReference type="Proteomes" id="UP000253958"/>
    </source>
</evidence>
<dbReference type="Gene3D" id="3.40.50.300">
    <property type="entry name" value="P-loop containing nucleotide triphosphate hydrolases"/>
    <property type="match status" value="1"/>
</dbReference>
<feature type="domain" description="NadR/Ttd14 AAA" evidence="1">
    <location>
        <begin position="4"/>
        <end position="170"/>
    </location>
</feature>
<dbReference type="EMBL" id="CP031263">
    <property type="protein sequence ID" value="AXH89889.1"/>
    <property type="molecule type" value="Genomic_DNA"/>
</dbReference>
<protein>
    <submittedName>
        <fullName evidence="2">ATPase</fullName>
    </submittedName>
</protein>
<dbReference type="InterPro" id="IPR038727">
    <property type="entry name" value="NadR/Ttd14_AAA_dom"/>
</dbReference>